<dbReference type="InterPro" id="IPR013968">
    <property type="entry name" value="PKS_KR"/>
</dbReference>
<name>A0AAD5WT66_9PEZI</name>
<feature type="region of interest" description="C-terminal hotdog fold" evidence="6">
    <location>
        <begin position="1089"/>
        <end position="1257"/>
    </location>
</feature>
<keyword evidence="3" id="KW-0808">Transferase</keyword>
<keyword evidence="5" id="KW-0511">Multifunctional enzyme</keyword>
<comment type="caution">
    <text evidence="10">The sequence shown here is derived from an EMBL/GenBank/DDBJ whole genome shotgun (WGS) entry which is preliminary data.</text>
</comment>
<dbReference type="InterPro" id="IPR016036">
    <property type="entry name" value="Malonyl_transacylase_ACP-bd"/>
</dbReference>
<organism evidence="10 11">
    <name type="scientific">Zalerion maritima</name>
    <dbReference type="NCBI Taxonomy" id="339359"/>
    <lineage>
        <taxon>Eukaryota</taxon>
        <taxon>Fungi</taxon>
        <taxon>Dikarya</taxon>
        <taxon>Ascomycota</taxon>
        <taxon>Pezizomycotina</taxon>
        <taxon>Sordariomycetes</taxon>
        <taxon>Lulworthiomycetidae</taxon>
        <taxon>Lulworthiales</taxon>
        <taxon>Lulworthiaceae</taxon>
        <taxon>Zalerion</taxon>
    </lineage>
</organism>
<evidence type="ECO:0000313" key="10">
    <source>
        <dbReference type="EMBL" id="KAJ2903356.1"/>
    </source>
</evidence>
<dbReference type="InterPro" id="IPR049552">
    <property type="entry name" value="PKS_DH_N"/>
</dbReference>
<dbReference type="InterPro" id="IPR006162">
    <property type="entry name" value="Ppantetheine_attach_site"/>
</dbReference>
<dbReference type="PROSITE" id="PS00012">
    <property type="entry name" value="PHOSPHOPANTETHEINE"/>
    <property type="match status" value="1"/>
</dbReference>
<dbReference type="SMART" id="SM00823">
    <property type="entry name" value="PKS_PP"/>
    <property type="match status" value="1"/>
</dbReference>
<dbReference type="Pfam" id="PF21089">
    <property type="entry name" value="PKS_DH_N"/>
    <property type="match status" value="1"/>
</dbReference>
<dbReference type="SUPFAM" id="SSF55048">
    <property type="entry name" value="Probable ACP-binding domain of malonyl-CoA ACP transacylase"/>
    <property type="match status" value="1"/>
</dbReference>
<keyword evidence="2" id="KW-0597">Phosphoprotein</keyword>
<dbReference type="InterPro" id="IPR016039">
    <property type="entry name" value="Thiolase-like"/>
</dbReference>
<dbReference type="PROSITE" id="PS51257">
    <property type="entry name" value="PROKAR_LIPOPROTEIN"/>
    <property type="match status" value="1"/>
</dbReference>
<dbReference type="Pfam" id="PF08659">
    <property type="entry name" value="KR"/>
    <property type="match status" value="1"/>
</dbReference>
<dbReference type="Pfam" id="PF16197">
    <property type="entry name" value="KAsynt_C_assoc"/>
    <property type="match status" value="1"/>
</dbReference>
<keyword evidence="1" id="KW-0596">Phosphopantetheine</keyword>
<dbReference type="Gene3D" id="3.40.366.10">
    <property type="entry name" value="Malonyl-Coenzyme A Acyl Carrier Protein, domain 2"/>
    <property type="match status" value="1"/>
</dbReference>
<dbReference type="Gene3D" id="3.30.70.3290">
    <property type="match status" value="1"/>
</dbReference>
<evidence type="ECO:0000259" key="8">
    <source>
        <dbReference type="PROSITE" id="PS52004"/>
    </source>
</evidence>
<dbReference type="SUPFAM" id="SSF51735">
    <property type="entry name" value="NAD(P)-binding Rossmann-fold domains"/>
    <property type="match status" value="1"/>
</dbReference>
<dbReference type="SUPFAM" id="SSF47336">
    <property type="entry name" value="ACP-like"/>
    <property type="match status" value="1"/>
</dbReference>
<dbReference type="SMART" id="SM00825">
    <property type="entry name" value="PKS_KS"/>
    <property type="match status" value="1"/>
</dbReference>
<dbReference type="InterPro" id="IPR032821">
    <property type="entry name" value="PKS_assoc"/>
</dbReference>
<evidence type="ECO:0000256" key="2">
    <source>
        <dbReference type="ARBA" id="ARBA00022553"/>
    </source>
</evidence>
<dbReference type="GO" id="GO:0044550">
    <property type="term" value="P:secondary metabolite biosynthetic process"/>
    <property type="evidence" value="ECO:0007669"/>
    <property type="project" value="TreeGrafter"/>
</dbReference>
<evidence type="ECO:0000256" key="1">
    <source>
        <dbReference type="ARBA" id="ARBA00022450"/>
    </source>
</evidence>
<evidence type="ECO:0000259" key="9">
    <source>
        <dbReference type="PROSITE" id="PS52019"/>
    </source>
</evidence>
<dbReference type="Pfam" id="PF00109">
    <property type="entry name" value="ketoacyl-synt"/>
    <property type="match status" value="1"/>
</dbReference>
<dbReference type="Gene3D" id="3.40.50.720">
    <property type="entry name" value="NAD(P)-binding Rossmann-like Domain"/>
    <property type="match status" value="1"/>
</dbReference>
<protein>
    <recommendedName>
        <fullName evidence="12">Polyketide synthase</fullName>
    </recommendedName>
</protein>
<dbReference type="SUPFAM" id="SSF53901">
    <property type="entry name" value="Thiolase-like"/>
    <property type="match status" value="1"/>
</dbReference>
<dbReference type="Pfam" id="PF00698">
    <property type="entry name" value="Acyl_transf_1"/>
    <property type="match status" value="1"/>
</dbReference>
<dbReference type="SMART" id="SM00826">
    <property type="entry name" value="PKS_DH"/>
    <property type="match status" value="1"/>
</dbReference>
<feature type="active site" description="Proton acceptor; for dehydratase activity" evidence="6">
    <location>
        <position position="957"/>
    </location>
</feature>
<feature type="region of interest" description="N-terminal hotdog fold" evidence="6">
    <location>
        <begin position="924"/>
        <end position="1072"/>
    </location>
</feature>
<dbReference type="Proteomes" id="UP001201980">
    <property type="component" value="Unassembled WGS sequence"/>
</dbReference>
<reference evidence="10" key="1">
    <citation type="submission" date="2022-07" db="EMBL/GenBank/DDBJ databases">
        <title>Draft genome sequence of Zalerion maritima ATCC 34329, a (micro)plastics degrading marine fungus.</title>
        <authorList>
            <person name="Paco A."/>
            <person name="Goncalves M.F.M."/>
            <person name="Rocha-Santos T.A.P."/>
            <person name="Alves A."/>
        </authorList>
    </citation>
    <scope>NUCLEOTIDE SEQUENCE</scope>
    <source>
        <strain evidence="10">ATCC 34329</strain>
    </source>
</reference>
<feature type="active site" description="Proton donor; for dehydratase activity" evidence="6">
    <location>
        <position position="1156"/>
    </location>
</feature>
<dbReference type="GO" id="GO:0031177">
    <property type="term" value="F:phosphopantetheine binding"/>
    <property type="evidence" value="ECO:0007669"/>
    <property type="project" value="InterPro"/>
</dbReference>
<dbReference type="Pfam" id="PF14765">
    <property type="entry name" value="PS-DH"/>
    <property type="match status" value="1"/>
</dbReference>
<dbReference type="InterPro" id="IPR014030">
    <property type="entry name" value="Ketoacyl_synth_N"/>
</dbReference>
<dbReference type="InterPro" id="IPR049900">
    <property type="entry name" value="PKS_mFAS_DH"/>
</dbReference>
<dbReference type="InterPro" id="IPR036291">
    <property type="entry name" value="NAD(P)-bd_dom_sf"/>
</dbReference>
<dbReference type="InterPro" id="IPR057326">
    <property type="entry name" value="KR_dom"/>
</dbReference>
<evidence type="ECO:0000256" key="4">
    <source>
        <dbReference type="ARBA" id="ARBA00023002"/>
    </source>
</evidence>
<dbReference type="Gene3D" id="3.40.47.10">
    <property type="match status" value="1"/>
</dbReference>
<dbReference type="CDD" id="cd00833">
    <property type="entry name" value="PKS"/>
    <property type="match status" value="1"/>
</dbReference>
<keyword evidence="11" id="KW-1185">Reference proteome</keyword>
<dbReference type="InterPro" id="IPR036736">
    <property type="entry name" value="ACP-like_sf"/>
</dbReference>
<dbReference type="SMART" id="SM00822">
    <property type="entry name" value="PKS_KR"/>
    <property type="match status" value="1"/>
</dbReference>
<proteinExistence type="predicted"/>
<evidence type="ECO:0008006" key="12">
    <source>
        <dbReference type="Google" id="ProtNLM"/>
    </source>
</evidence>
<keyword evidence="4" id="KW-0560">Oxidoreductase</keyword>
<dbReference type="SMART" id="SM00827">
    <property type="entry name" value="PKS_AT"/>
    <property type="match status" value="1"/>
</dbReference>
<evidence type="ECO:0000256" key="6">
    <source>
        <dbReference type="PROSITE-ProRule" id="PRU01363"/>
    </source>
</evidence>
<dbReference type="InterPro" id="IPR020807">
    <property type="entry name" value="PKS_DH"/>
</dbReference>
<dbReference type="GO" id="GO:0006633">
    <property type="term" value="P:fatty acid biosynthetic process"/>
    <property type="evidence" value="ECO:0007669"/>
    <property type="project" value="TreeGrafter"/>
</dbReference>
<dbReference type="Gene3D" id="1.10.1200.10">
    <property type="entry name" value="ACP-like"/>
    <property type="match status" value="1"/>
</dbReference>
<dbReference type="PROSITE" id="PS50075">
    <property type="entry name" value="CARRIER"/>
    <property type="match status" value="1"/>
</dbReference>
<evidence type="ECO:0000313" key="11">
    <source>
        <dbReference type="Proteomes" id="UP001201980"/>
    </source>
</evidence>
<dbReference type="SUPFAM" id="SSF52151">
    <property type="entry name" value="FabD/lysophospholipase-like"/>
    <property type="match status" value="1"/>
</dbReference>
<accession>A0AAD5WT66</accession>
<dbReference type="InterPro" id="IPR042104">
    <property type="entry name" value="PKS_dehydratase_sf"/>
</dbReference>
<feature type="domain" description="Ketosynthase family 3 (KS3)" evidence="8">
    <location>
        <begin position="6"/>
        <end position="412"/>
    </location>
</feature>
<evidence type="ECO:0000256" key="5">
    <source>
        <dbReference type="ARBA" id="ARBA00023268"/>
    </source>
</evidence>
<dbReference type="PROSITE" id="PS52004">
    <property type="entry name" value="KS3_2"/>
    <property type="match status" value="1"/>
</dbReference>
<dbReference type="InterPro" id="IPR014031">
    <property type="entry name" value="Ketoacyl_synth_C"/>
</dbReference>
<dbReference type="Pfam" id="PF02801">
    <property type="entry name" value="Ketoacyl-synt_C"/>
    <property type="match status" value="1"/>
</dbReference>
<dbReference type="InterPro" id="IPR016035">
    <property type="entry name" value="Acyl_Trfase/lysoPLipase"/>
</dbReference>
<dbReference type="GO" id="GO:0016491">
    <property type="term" value="F:oxidoreductase activity"/>
    <property type="evidence" value="ECO:0007669"/>
    <property type="project" value="UniProtKB-KW"/>
</dbReference>
<dbReference type="InterPro" id="IPR001227">
    <property type="entry name" value="Ac_transferase_dom_sf"/>
</dbReference>
<feature type="domain" description="Carrier" evidence="7">
    <location>
        <begin position="2049"/>
        <end position="2124"/>
    </location>
</feature>
<dbReference type="InterPro" id="IPR020841">
    <property type="entry name" value="PKS_Beta-ketoAc_synthase_dom"/>
</dbReference>
<dbReference type="InterPro" id="IPR020806">
    <property type="entry name" value="PKS_PP-bd"/>
</dbReference>
<dbReference type="PROSITE" id="PS52019">
    <property type="entry name" value="PKS_MFAS_DH"/>
    <property type="match status" value="1"/>
</dbReference>
<sequence length="2124" mass="231255">MSPDKSPPIAVVGIGCRFPGGATTAGKLWDILAQGKSTWSEIPPERMDIGDHYHPNGRRQGTICFRGAHFLGEDPFAWDASFFETSAKEAIAIDPQQRLLLEVTYEALENAGICRESIDGTDTGVFCGSFVKDYEQVCLKDPDDAPQYAATGNGIALLSNRISYAFNLKGPSMTMDTGCSASLAIVAGPGLILTPNTMMPMMGLNFLSPDGKCYTFDSRANGYGRGEGVGVIVLKRLHDAMADRNPIRCVVRGTSVNQDGKTPQGITVPSMEAQVANIRKVYKRSGLGYEQTAFVECHGTGTQAGDSRELGAIAETISRGRPTPVVVGSIKTNIGHLEGAAGVAGVTKMILCLENGIIPSHINFEGNPAFDFKGMNIQVPLEAMPWPTDGLRRGSVNCFGFGGTNAHTVLEDAAHYLRERNHDYSMHRTVAPFVPPRHRIDVNVRGKAFLFPYSAHDKRGVKRMAEAHLDYLQTATSTDPELFLADYSYTLLERRSILGWKSFVVARSAAELTQKLGDMDVASLTKSSRAGPVQTVLAFCGQGAQWHAMARELAEDYPVFCRAVCEASSFLGRLGATFDVFEELGKNLDQSMIDEPHIAQPATTVLQMALVDLLAHIGIKPIAVVGHSSGEIAAAYAKGALSRQDGWKIAYYRGQAAIEVGRMGCNGAMTAVWRSSKDTQTFLDSVGCDGFVSVACINSPEHTTISGDLVCLEKVETKLNEAGVRFARLRVSVAYHSRHMRLVEGSYMANIKDIKPLPGNNITMFSSVSGRMVENHELGPEYWCRNMVSPVRFPDAVDKLMECVVAVKQQATAIMELGPHGMLRLHFEAMLARWEDAPLYVSLLSRGKDAAETLMGAIGEVFEKKGSYPLGFSPSRCILEVEPGAKLGVCVDLPPYPFNHETRYIWESHLEQARVAMHLPDQRQDIIGRPIPSGSEPDVFRWRQFLRPDDSPWIRHHVVDGAVIYPAAGLVAMVVQAGFQISQHPAEKVALHQSIAKTWLLGFKVSDMTFEKGIAILDAERGVEVNLSACRKRNDPTSFDFVITYSAGGILASRGSLQLIVGGNVAEDVLVQTCCRTRSTICRLREECQTVVDVGKLYQDLEHAGLEYGPLFRGIVLGSHDDSNSKSIFEVSIGDTRACMPMAFEFDHLIHPTTLDSIFQSMACLGSMAGGMVPTKVGTVFISTGVPRTSGTLLVGHNHATRIGNRKAIASFSVVEKAFEKAREPSRVEALNLADSASHTIIIKDLEVTSIKRPSIPDNQGLCSMITFEDDVNHAEHDGGSVEEFVRRLAFKKPALSVLMIGTDLSLLDTILDHMNKSNIPLAIRNTTFVEDGRSHQRRAEHKGCQIDIIPLNSERPFDSVAHGSQAFDLVIIGDVLQGCYYQLDDVARLLADGGTVLKQIGPDVQLDNRLEVDTVLTQAGGKKFTMKPSPPIEATSSTLHRPIVAIVVPGDISRELEYLLESLSESLDKMGFFVTHFVLPRRLSRIKLEERSGVSCDFCISLMEAESPYLANWEGEDFDHFKHFFSHIPKLLWLTRGAWPRNWGYASASGDPSASMFWGLARTIWSESWENVQPVVVDLDPTLSLKANPAVYTSSLVSIFLDTLAGRRKYFPSIQDREFLLHVSESGRVSVKIPRLVPMQRINRHISQGREDEPRVTERVWKSQENDVLAAIQTLGAHEMIPGAADKASMKTQATPDGLVQALDCLGEEAVPLASGSPSFPPSPVSLNGRGGFQNGQLDPGSTYMVVGGFGGLGRAIVDMMVKGGAKNVAIMSRGGGTGHSQSAREWIGLLEERGVKVVAFFGDVSHVEDVQRVVGEMSREMPMPIKGVVMAATVVADAAFERMTFEQWKAVVAVKAHGSLNLDSVLRNEQVDFFIMLSSAAGVIGNMTQANYNAANVVQDMIALYRHRRGQNCVAIDLGPVRGAGMVDRDEDLAASLDSRGFISVGFGDFEHIIRAAMVPGTTSDGHSPYLHPNTVVGIGTGGLEKQNKPSNPFWSQTALYSYLAIVDLPEGAVEMDDETAKMAEKRKGELLKSLCRAASKGEKSAVISRALVEAVVNEVGNRSAEDVDAKAESPATLGIDSLTGIGVRDWVRKALGVNLSIMEIIGGTTFSGLAEMMVKRM</sequence>
<feature type="domain" description="PKS/mFAS DH" evidence="9">
    <location>
        <begin position="924"/>
        <end position="1257"/>
    </location>
</feature>
<dbReference type="EMBL" id="JAKWBI020000083">
    <property type="protein sequence ID" value="KAJ2903356.1"/>
    <property type="molecule type" value="Genomic_DNA"/>
</dbReference>
<gene>
    <name evidence="10" type="ORF">MKZ38_010021</name>
</gene>
<dbReference type="InterPro" id="IPR009081">
    <property type="entry name" value="PP-bd_ACP"/>
</dbReference>
<dbReference type="InterPro" id="IPR014043">
    <property type="entry name" value="Acyl_transferase_dom"/>
</dbReference>
<dbReference type="GO" id="GO:0004312">
    <property type="term" value="F:fatty acid synthase activity"/>
    <property type="evidence" value="ECO:0007669"/>
    <property type="project" value="TreeGrafter"/>
</dbReference>
<evidence type="ECO:0000259" key="7">
    <source>
        <dbReference type="PROSITE" id="PS50075"/>
    </source>
</evidence>
<evidence type="ECO:0000256" key="3">
    <source>
        <dbReference type="ARBA" id="ARBA00022679"/>
    </source>
</evidence>
<dbReference type="PANTHER" id="PTHR43775:SF29">
    <property type="entry name" value="ASPERFURANONE POLYKETIDE SYNTHASE AFOG-RELATED"/>
    <property type="match status" value="1"/>
</dbReference>
<dbReference type="InterPro" id="IPR050091">
    <property type="entry name" value="PKS_NRPS_Biosynth_Enz"/>
</dbReference>
<dbReference type="Gene3D" id="3.10.129.110">
    <property type="entry name" value="Polyketide synthase dehydratase"/>
    <property type="match status" value="1"/>
</dbReference>
<dbReference type="InterPro" id="IPR049551">
    <property type="entry name" value="PKS_DH_C"/>
</dbReference>
<dbReference type="PANTHER" id="PTHR43775">
    <property type="entry name" value="FATTY ACID SYNTHASE"/>
    <property type="match status" value="1"/>
</dbReference>